<evidence type="ECO:0000256" key="8">
    <source>
        <dbReference type="SAM" id="MobiDB-lite"/>
    </source>
</evidence>
<evidence type="ECO:0000259" key="9">
    <source>
        <dbReference type="PROSITE" id="PS50067"/>
    </source>
</evidence>
<keyword evidence="5 7" id="KW-0175">Coiled coil</keyword>
<feature type="compositionally biased region" description="Polar residues" evidence="8">
    <location>
        <begin position="1170"/>
        <end position="1186"/>
    </location>
</feature>
<proteinExistence type="inferred from homology"/>
<feature type="region of interest" description="Disordered" evidence="8">
    <location>
        <begin position="1"/>
        <end position="64"/>
    </location>
</feature>
<evidence type="ECO:0000256" key="7">
    <source>
        <dbReference type="SAM" id="Coils"/>
    </source>
</evidence>
<evidence type="ECO:0000256" key="5">
    <source>
        <dbReference type="ARBA" id="ARBA00023054"/>
    </source>
</evidence>
<dbReference type="Gene3D" id="3.40.850.10">
    <property type="entry name" value="Kinesin motor domain"/>
    <property type="match status" value="1"/>
</dbReference>
<dbReference type="InterPro" id="IPR001752">
    <property type="entry name" value="Kinesin_motor_dom"/>
</dbReference>
<feature type="compositionally biased region" description="Polar residues" evidence="8">
    <location>
        <begin position="1020"/>
        <end position="1030"/>
    </location>
</feature>
<accession>A0A4U0UDT1</accession>
<dbReference type="OrthoDB" id="10252231at2759"/>
<feature type="coiled-coil region" evidence="7">
    <location>
        <begin position="1483"/>
        <end position="1598"/>
    </location>
</feature>
<dbReference type="InterPro" id="IPR027417">
    <property type="entry name" value="P-loop_NTPase"/>
</dbReference>
<keyword evidence="6" id="KW-0505">Motor protein</keyword>
<evidence type="ECO:0000256" key="1">
    <source>
        <dbReference type="ARBA" id="ARBA00004496"/>
    </source>
</evidence>
<dbReference type="PANTHER" id="PTHR47969">
    <property type="entry name" value="CHROMOSOME-ASSOCIATED KINESIN KIF4A-RELATED"/>
    <property type="match status" value="1"/>
</dbReference>
<feature type="coiled-coil region" evidence="7">
    <location>
        <begin position="513"/>
        <end position="547"/>
    </location>
</feature>
<evidence type="ECO:0000313" key="11">
    <source>
        <dbReference type="Proteomes" id="UP000308549"/>
    </source>
</evidence>
<evidence type="ECO:0000256" key="4">
    <source>
        <dbReference type="ARBA" id="ARBA00022840"/>
    </source>
</evidence>
<feature type="compositionally biased region" description="Basic and acidic residues" evidence="8">
    <location>
        <begin position="904"/>
        <end position="913"/>
    </location>
</feature>
<dbReference type="PROSITE" id="PS00411">
    <property type="entry name" value="KINESIN_MOTOR_1"/>
    <property type="match status" value="1"/>
</dbReference>
<evidence type="ECO:0000256" key="2">
    <source>
        <dbReference type="ARBA" id="ARBA00022490"/>
    </source>
</evidence>
<dbReference type="GO" id="GO:0008017">
    <property type="term" value="F:microtubule binding"/>
    <property type="evidence" value="ECO:0007669"/>
    <property type="project" value="InterPro"/>
</dbReference>
<dbReference type="PROSITE" id="PS50067">
    <property type="entry name" value="KINESIN_MOTOR_2"/>
    <property type="match status" value="1"/>
</dbReference>
<dbReference type="InterPro" id="IPR036961">
    <property type="entry name" value="Kinesin_motor_dom_sf"/>
</dbReference>
<dbReference type="PANTHER" id="PTHR47969:SF15">
    <property type="entry name" value="CHROMOSOME-ASSOCIATED KINESIN KIF4A-RELATED"/>
    <property type="match status" value="1"/>
</dbReference>
<feature type="compositionally biased region" description="Pro residues" evidence="8">
    <location>
        <begin position="16"/>
        <end position="27"/>
    </location>
</feature>
<feature type="region of interest" description="Disordered" evidence="8">
    <location>
        <begin position="878"/>
        <end position="944"/>
    </location>
</feature>
<feature type="compositionally biased region" description="Polar residues" evidence="8">
    <location>
        <begin position="1626"/>
        <end position="1638"/>
    </location>
</feature>
<evidence type="ECO:0000256" key="3">
    <source>
        <dbReference type="ARBA" id="ARBA00022741"/>
    </source>
</evidence>
<feature type="region of interest" description="Disordered" evidence="8">
    <location>
        <begin position="322"/>
        <end position="347"/>
    </location>
</feature>
<feature type="region of interest" description="Disordered" evidence="8">
    <location>
        <begin position="1278"/>
        <end position="1307"/>
    </location>
</feature>
<feature type="domain" description="Kinesin motor" evidence="9">
    <location>
        <begin position="66"/>
        <end position="457"/>
    </location>
</feature>
<evidence type="ECO:0000256" key="6">
    <source>
        <dbReference type="PROSITE-ProRule" id="PRU00283"/>
    </source>
</evidence>
<reference evidence="10 11" key="1">
    <citation type="submission" date="2017-03" db="EMBL/GenBank/DDBJ databases">
        <title>Genomes of endolithic fungi from Antarctica.</title>
        <authorList>
            <person name="Coleine C."/>
            <person name="Masonjones S."/>
            <person name="Stajich J.E."/>
        </authorList>
    </citation>
    <scope>NUCLEOTIDE SEQUENCE [LARGE SCALE GENOMIC DNA]</scope>
    <source>
        <strain evidence="10 11">CCFEE 6315</strain>
    </source>
</reference>
<comment type="similarity">
    <text evidence="6">Belongs to the TRAFAC class myosin-kinesin ATPase superfamily. Kinesin family.</text>
</comment>
<dbReference type="GO" id="GO:0005737">
    <property type="term" value="C:cytoplasm"/>
    <property type="evidence" value="ECO:0007669"/>
    <property type="project" value="UniProtKB-SubCell"/>
</dbReference>
<dbReference type="PRINTS" id="PR00380">
    <property type="entry name" value="KINESINHEAVY"/>
</dbReference>
<dbReference type="InterPro" id="IPR019821">
    <property type="entry name" value="Kinesin_motor_CS"/>
</dbReference>
<feature type="binding site" evidence="6">
    <location>
        <begin position="153"/>
        <end position="160"/>
    </location>
    <ligand>
        <name>ATP</name>
        <dbReference type="ChEBI" id="CHEBI:30616"/>
    </ligand>
</feature>
<feature type="compositionally biased region" description="Low complexity" evidence="8">
    <location>
        <begin position="918"/>
        <end position="932"/>
    </location>
</feature>
<dbReference type="SMART" id="SM00129">
    <property type="entry name" value="KISc"/>
    <property type="match status" value="1"/>
</dbReference>
<dbReference type="GO" id="GO:0007052">
    <property type="term" value="P:mitotic spindle organization"/>
    <property type="evidence" value="ECO:0007669"/>
    <property type="project" value="TreeGrafter"/>
</dbReference>
<dbReference type="GO" id="GO:0007018">
    <property type="term" value="P:microtubule-based movement"/>
    <property type="evidence" value="ECO:0007669"/>
    <property type="project" value="InterPro"/>
</dbReference>
<feature type="compositionally biased region" description="Polar residues" evidence="8">
    <location>
        <begin position="1673"/>
        <end position="1682"/>
    </location>
</feature>
<feature type="region of interest" description="Disordered" evidence="8">
    <location>
        <begin position="1763"/>
        <end position="1785"/>
    </location>
</feature>
<dbReference type="EMBL" id="NAJL01000002">
    <property type="protein sequence ID" value="TKA33681.1"/>
    <property type="molecule type" value="Genomic_DNA"/>
</dbReference>
<feature type="coiled-coil region" evidence="7">
    <location>
        <begin position="993"/>
        <end position="1020"/>
    </location>
</feature>
<dbReference type="GO" id="GO:0005524">
    <property type="term" value="F:ATP binding"/>
    <property type="evidence" value="ECO:0007669"/>
    <property type="project" value="UniProtKB-UniRule"/>
</dbReference>
<feature type="coiled-coil region" evidence="7">
    <location>
        <begin position="1132"/>
        <end position="1159"/>
    </location>
</feature>
<gene>
    <name evidence="10" type="ORF">B0A50_00517</name>
</gene>
<dbReference type="Proteomes" id="UP000308549">
    <property type="component" value="Unassembled WGS sequence"/>
</dbReference>
<keyword evidence="2" id="KW-0963">Cytoplasm</keyword>
<feature type="region of interest" description="Disordered" evidence="8">
    <location>
        <begin position="727"/>
        <end position="828"/>
    </location>
</feature>
<feature type="compositionally biased region" description="Basic and acidic residues" evidence="8">
    <location>
        <begin position="786"/>
        <end position="796"/>
    </location>
</feature>
<keyword evidence="3 6" id="KW-0547">Nucleotide-binding</keyword>
<feature type="region of interest" description="Disordered" evidence="8">
    <location>
        <begin position="1170"/>
        <end position="1233"/>
    </location>
</feature>
<comment type="caution">
    <text evidence="10">The sequence shown here is derived from an EMBL/GenBank/DDBJ whole genome shotgun (WGS) entry which is preliminary data.</text>
</comment>
<comment type="subcellular location">
    <subcellularLocation>
        <location evidence="1">Cytoplasm</location>
    </subcellularLocation>
</comment>
<dbReference type="InterPro" id="IPR027640">
    <property type="entry name" value="Kinesin-like_fam"/>
</dbReference>
<keyword evidence="11" id="KW-1185">Reference proteome</keyword>
<dbReference type="GO" id="GO:0051231">
    <property type="term" value="P:spindle elongation"/>
    <property type="evidence" value="ECO:0007669"/>
    <property type="project" value="TreeGrafter"/>
</dbReference>
<name>A0A4U0UDT1_9PEZI</name>
<feature type="compositionally biased region" description="Pro residues" evidence="8">
    <location>
        <begin position="1642"/>
        <end position="1655"/>
    </location>
</feature>
<dbReference type="SUPFAM" id="SSF52540">
    <property type="entry name" value="P-loop containing nucleoside triphosphate hydrolases"/>
    <property type="match status" value="1"/>
</dbReference>
<protein>
    <recommendedName>
        <fullName evidence="9">Kinesin motor domain-containing protein</fullName>
    </recommendedName>
</protein>
<sequence length="1814" mass="200838">MQGSQADLPAMDSPAPASPPTTSPHPKLPGHNRGQSTVMASRAKRSSSRMTDGATSRASDEDAKTAVKVAVRVRPPLQPTDPGFDLIPQRFRESTCDVPSPTNLSVQSPQGRKLFVFDRVFDQNTTQDSIWGYLSDSVTSFVKGYNVSILAYGQSGAGKSYTMGTSGPEDQYDPNIMGIVPRAAHVLFERLNSSPARQTGIQTPKRYSTQVLPTLSSHAKGGASGKSWELKASYVEIYNEQLRDLLVPENVPQADRGQVAIREDARGRILLTGMTQLPINSVDDLLNALNFGSAIRQTDATAINARSSRSHAVLSLNLVQKKTDGMRPSSPAPQDKRMSTPLDGTSSENVVTIDSKLHFVDLAGSERLKNTGATGDRAKEGIAINAGLASLGKVISQLSSKQAGAHISYRDSRLTRLLQDSLGGNAITFMVACVTPAVFHLSETLNTVHYAQRARAIQSKPEIQQSHEEGDKQAAIERLRAEIAFLRDQIRHSENPDRRGLENGRTDRLKGREADLQQQLMDMQEGYNALRERHAKLISELSKARESDSADTPLLKEAIGENAIERIKRSSSFAEAVEQMVMEYEKTIQSLESSLTKTRSSLSSSESTLLEKETRIAYMETIQQQLQARVQKALDREQSNESYLHDLETRMEGTTSGEEKNTAVIIELRREIARLRDSESGGEDYISILEERLAEAEQDQEMMQREIDRLEHVVERQRSIGRLDNLLGDLDGMKQNNEHPAPGLPNAAPAEKAKVNGRPQSYDPYRPMPEARPDWVATNGNSSDAQTDRSLPEETVSRNIASPGAFPDSARENGVYSPRNAHGVSSPAQNDFMADKLENLTQELFDLRSEHESNLSDYEKLQQKYQTALETLAKMEYGKESSKEQEDPGTPTPSRPVSFLTDAGMRREEKVGERGQPSSSRSLSELSSRGLSNTTIEQDLDEIERRGVHGDRMAGMMDEIAVQDDGVDPKDVPLPADDQETELPEMKSLRTGYQNLALKHKAALKQVEVLKQDLQRAQQAYTPTSPSFQKPLSRRKSDDVLQGHDRASRSFASLKNLALESFDTKPDVKHTFELNLHTVMTELHGRTERMHSLESELTTVRKELESKQTIITGLTRERSSMGASSGVDFSVMGQMRDQLVESENQIRTLHEQNAQREQEFQSQIESLKASLTQHQTTATEQSSQLPTPREDEASHMPGDFPETPAVNLESSRELGAEQTVAGATRAGKDSAHADDIAKLRNELVAWESKHNDAMASMEASEAKLLNTIAELEGSMRTAEAGTTRSAEGVSPTADAAAAATASFEEERAKHREVVEALHREVEQYKTTSASHVTKLEQLEQSYTSIVQQVDEESKSRDLSQKELQTHRDLVSNLENQLQVHKSAITMHQDTLESLQASHTKELDELKASTGAAETLSKQRQAELEEHHGLVVQNMQADLSDARSQVTGILRSASSALGYETDPQQLHSHIKGLVEEGKELHNRHLKTTNELKTVQEELQNALKNTVNLESRINELKIVSDEALLNLDKVTSKEKKSARLVEELEEQLNNNFDSHRQANNRLSAMQNETVQVRMELERELEEQKMKNQLLEQQIAALKRASGASTFSAVNFNRDSLSPEAAAIALARSGSQTSARKSGVQTALPAPPPSIPLPPLPGTPGSAQPPMSNGFERATSPEQRATSPVVSPPGSRHTSKELGPNLSQVIEEQDGRIRTIEKHLFAEKQLTATLEEALVDLETSANRTKSEMEGWRKKCTGLEDELVSLRRDHGDSRASSQAVEEEREMRMRAERARQALEQRMAELNQSKKKKKNALNCF</sequence>
<feature type="region of interest" description="Disordered" evidence="8">
    <location>
        <begin position="1020"/>
        <end position="1042"/>
    </location>
</feature>
<keyword evidence="4 6" id="KW-0067">ATP-binding</keyword>
<feature type="coiled-coil region" evidence="7">
    <location>
        <begin position="1356"/>
        <end position="1383"/>
    </location>
</feature>
<dbReference type="Pfam" id="PF00225">
    <property type="entry name" value="Kinesin"/>
    <property type="match status" value="1"/>
</dbReference>
<feature type="compositionally biased region" description="Low complexity" evidence="8">
    <location>
        <begin position="1292"/>
        <end position="1301"/>
    </location>
</feature>
<dbReference type="GO" id="GO:0005875">
    <property type="term" value="C:microtubule associated complex"/>
    <property type="evidence" value="ECO:0007669"/>
    <property type="project" value="TreeGrafter"/>
</dbReference>
<dbReference type="GO" id="GO:0003777">
    <property type="term" value="F:microtubule motor activity"/>
    <property type="evidence" value="ECO:0007669"/>
    <property type="project" value="InterPro"/>
</dbReference>
<evidence type="ECO:0000313" key="10">
    <source>
        <dbReference type="EMBL" id="TKA33681.1"/>
    </source>
</evidence>
<feature type="region of interest" description="Disordered" evidence="8">
    <location>
        <begin position="1625"/>
        <end position="1700"/>
    </location>
</feature>
<feature type="coiled-coil region" evidence="7">
    <location>
        <begin position="686"/>
        <end position="713"/>
    </location>
</feature>
<organism evidence="10 11">
    <name type="scientific">Salinomyces thailandicus</name>
    <dbReference type="NCBI Taxonomy" id="706561"/>
    <lineage>
        <taxon>Eukaryota</taxon>
        <taxon>Fungi</taxon>
        <taxon>Dikarya</taxon>
        <taxon>Ascomycota</taxon>
        <taxon>Pezizomycotina</taxon>
        <taxon>Dothideomycetes</taxon>
        <taxon>Dothideomycetidae</taxon>
        <taxon>Mycosphaerellales</taxon>
        <taxon>Teratosphaeriaceae</taxon>
        <taxon>Salinomyces</taxon>
    </lineage>
</organism>